<organism evidence="1 2">
    <name type="scientific">Clostridium weizhouense</name>
    <dbReference type="NCBI Taxonomy" id="2859781"/>
    <lineage>
        <taxon>Bacteria</taxon>
        <taxon>Bacillati</taxon>
        <taxon>Bacillota</taxon>
        <taxon>Clostridia</taxon>
        <taxon>Eubacteriales</taxon>
        <taxon>Clostridiaceae</taxon>
        <taxon>Clostridium</taxon>
    </lineage>
</organism>
<evidence type="ECO:0000313" key="2">
    <source>
        <dbReference type="Proteomes" id="UP001519921"/>
    </source>
</evidence>
<evidence type="ECO:0000313" key="1">
    <source>
        <dbReference type="EMBL" id="MBW6409007.1"/>
    </source>
</evidence>
<proteinExistence type="predicted"/>
<dbReference type="Proteomes" id="UP001519921">
    <property type="component" value="Unassembled WGS sequence"/>
</dbReference>
<dbReference type="EMBL" id="JAHXPT010000002">
    <property type="protein sequence ID" value="MBW6409007.1"/>
    <property type="molecule type" value="Genomic_DNA"/>
</dbReference>
<comment type="caution">
    <text evidence="1">The sequence shown here is derived from an EMBL/GenBank/DDBJ whole genome shotgun (WGS) entry which is preliminary data.</text>
</comment>
<keyword evidence="2" id="KW-1185">Reference proteome</keyword>
<protein>
    <submittedName>
        <fullName evidence="1">Uncharacterized protein</fullName>
    </submittedName>
</protein>
<reference evidence="1 2" key="1">
    <citation type="submission" date="2021-07" db="EMBL/GenBank/DDBJ databases">
        <title>Clostridium weizhouense sp. nov., an anaerobic bacterium isolated from activated sludge of Petroleum wastewater.</title>
        <authorList>
            <person name="Li Q."/>
        </authorList>
    </citation>
    <scope>NUCLEOTIDE SEQUENCE [LARGE SCALE GENOMIC DNA]</scope>
    <source>
        <strain evidence="1 2">YB-6</strain>
    </source>
</reference>
<sequence>MEKQQLTFLKKKYNYNLNRNRDAEKYFRTHTIEECMKYLSLFNTVTRELSNLIIEIESLIGRKMTEYERINGFNL</sequence>
<dbReference type="RefSeq" id="WP_219778068.1">
    <property type="nucleotide sequence ID" value="NZ_JAHXPT010000002.1"/>
</dbReference>
<name>A0ABS7AK37_9CLOT</name>
<accession>A0ABS7AK37</accession>
<gene>
    <name evidence="1" type="ORF">KYD98_02785</name>
</gene>